<keyword evidence="4" id="KW-0479">Metal-binding</keyword>
<evidence type="ECO:0000256" key="2">
    <source>
        <dbReference type="ARBA" id="ARBA00011044"/>
    </source>
</evidence>
<dbReference type="EMBL" id="CP000249">
    <property type="protein sequence ID" value="ABD12784.1"/>
    <property type="molecule type" value="Genomic_DNA"/>
</dbReference>
<accession>Q2J7F8</accession>
<protein>
    <submittedName>
        <fullName evidence="12">Transposase</fullName>
    </submittedName>
</protein>
<dbReference type="GO" id="GO:0046872">
    <property type="term" value="F:metal ion binding"/>
    <property type="evidence" value="ECO:0007669"/>
    <property type="project" value="UniProtKB-KW"/>
</dbReference>
<dbReference type="GO" id="GO:0003677">
    <property type="term" value="F:DNA binding"/>
    <property type="evidence" value="ECO:0007669"/>
    <property type="project" value="UniProtKB-KW"/>
</dbReference>
<dbReference type="NCBIfam" id="NF038280">
    <property type="entry name" value="IS607_TnpB"/>
    <property type="match status" value="1"/>
</dbReference>
<keyword evidence="7" id="KW-0233">DNA recombination</keyword>
<dbReference type="Pfam" id="PF01385">
    <property type="entry name" value="OrfB_IS605"/>
    <property type="match status" value="1"/>
</dbReference>
<evidence type="ECO:0000313" key="13">
    <source>
        <dbReference type="Proteomes" id="UP000001937"/>
    </source>
</evidence>
<dbReference type="RefSeq" id="WP_011437809.1">
    <property type="nucleotide sequence ID" value="NC_007777.1"/>
</dbReference>
<dbReference type="InterPro" id="IPR010095">
    <property type="entry name" value="Cas12f1-like_TNB"/>
</dbReference>
<feature type="domain" description="Transposase putative helix-turn-helix" evidence="11">
    <location>
        <begin position="1"/>
        <end position="46"/>
    </location>
</feature>
<evidence type="ECO:0000256" key="6">
    <source>
        <dbReference type="ARBA" id="ARBA00023125"/>
    </source>
</evidence>
<dbReference type="PhylomeDB" id="Q2J7F8"/>
<keyword evidence="5" id="KW-0862">Zinc</keyword>
<feature type="domain" description="Probable transposase IS891/IS1136/IS1341" evidence="9">
    <location>
        <begin position="193"/>
        <end position="312"/>
    </location>
</feature>
<dbReference type="eggNOG" id="COG0675">
    <property type="taxonomic scope" value="Bacteria"/>
</dbReference>
<dbReference type="GO" id="GO:0032196">
    <property type="term" value="P:transposition"/>
    <property type="evidence" value="ECO:0007669"/>
    <property type="project" value="UniProtKB-KW"/>
</dbReference>
<dbReference type="Pfam" id="PF12323">
    <property type="entry name" value="HTH_OrfB_IS605"/>
    <property type="match status" value="1"/>
</dbReference>
<dbReference type="GO" id="GO:0006310">
    <property type="term" value="P:DNA recombination"/>
    <property type="evidence" value="ECO:0007669"/>
    <property type="project" value="UniProtKB-KW"/>
</dbReference>
<gene>
    <name evidence="12" type="ordered locus">Francci3_3430</name>
</gene>
<dbReference type="PANTHER" id="PTHR30405">
    <property type="entry name" value="TRANSPOSASE"/>
    <property type="match status" value="1"/>
</dbReference>
<evidence type="ECO:0000259" key="9">
    <source>
        <dbReference type="Pfam" id="PF01385"/>
    </source>
</evidence>
<dbReference type="InterPro" id="IPR001959">
    <property type="entry name" value="Transposase"/>
</dbReference>
<evidence type="ECO:0000259" key="10">
    <source>
        <dbReference type="Pfam" id="PF07282"/>
    </source>
</evidence>
<reference evidence="12 13" key="1">
    <citation type="journal article" date="2007" name="Genome Res.">
        <title>Genome characteristics of facultatively symbiotic Frankia sp. strains reflect host range and host plant biogeography.</title>
        <authorList>
            <person name="Normand P."/>
            <person name="Lapierre P."/>
            <person name="Tisa L.S."/>
            <person name="Gogarten J.P."/>
            <person name="Alloisio N."/>
            <person name="Bagnarol E."/>
            <person name="Bassi C.A."/>
            <person name="Berry A.M."/>
            <person name="Bickhart D.M."/>
            <person name="Choisne N."/>
            <person name="Couloux A."/>
            <person name="Cournoyer B."/>
            <person name="Cruveiller S."/>
            <person name="Daubin V."/>
            <person name="Demange N."/>
            <person name="Francino M.P."/>
            <person name="Goltsman E."/>
            <person name="Huang Y."/>
            <person name="Kopp O.R."/>
            <person name="Labarre L."/>
            <person name="Lapidus A."/>
            <person name="Lavire C."/>
            <person name="Marechal J."/>
            <person name="Martinez M."/>
            <person name="Mastronunzio J.E."/>
            <person name="Mullin B.C."/>
            <person name="Niemann J."/>
            <person name="Pujic P."/>
            <person name="Rawnsley T."/>
            <person name="Rouy Z."/>
            <person name="Schenowitz C."/>
            <person name="Sellstedt A."/>
            <person name="Tavares F."/>
            <person name="Tomkins J.P."/>
            <person name="Vallenet D."/>
            <person name="Valverde C."/>
            <person name="Wall L.G."/>
            <person name="Wang Y."/>
            <person name="Medigue C."/>
            <person name="Benson D.R."/>
        </authorList>
    </citation>
    <scope>NUCLEOTIDE SEQUENCE [LARGE SCALE GENOMIC DNA]</scope>
    <source>
        <strain evidence="13">DSM 45818 / CECT 9043 / CcI3</strain>
    </source>
</reference>
<dbReference type="OrthoDB" id="6230307at2"/>
<dbReference type="HOGENOM" id="CLU_032903_0_2_11"/>
<evidence type="ECO:0000256" key="3">
    <source>
        <dbReference type="ARBA" id="ARBA00022578"/>
    </source>
</evidence>
<organism evidence="12 13">
    <name type="scientific">Frankia casuarinae (strain DSM 45818 / CECT 9043 / HFP020203 / CcI3)</name>
    <dbReference type="NCBI Taxonomy" id="106370"/>
    <lineage>
        <taxon>Bacteria</taxon>
        <taxon>Bacillati</taxon>
        <taxon>Actinomycetota</taxon>
        <taxon>Actinomycetes</taxon>
        <taxon>Frankiales</taxon>
        <taxon>Frankiaceae</taxon>
        <taxon>Frankia</taxon>
    </lineage>
</organism>
<dbReference type="PANTHER" id="PTHR30405:SF11">
    <property type="entry name" value="RNA-GUIDED DNA ENDONUCLEASE RV2885C-RELATED"/>
    <property type="match status" value="1"/>
</dbReference>
<dbReference type="NCBIfam" id="NF040570">
    <property type="entry name" value="guided_TnpB"/>
    <property type="match status" value="1"/>
</dbReference>
<evidence type="ECO:0000259" key="11">
    <source>
        <dbReference type="Pfam" id="PF12323"/>
    </source>
</evidence>
<dbReference type="Proteomes" id="UP000001937">
    <property type="component" value="Chromosome"/>
</dbReference>
<dbReference type="InterPro" id="IPR053470">
    <property type="entry name" value="RNA-guided_DNA_endonuclease"/>
</dbReference>
<evidence type="ECO:0000256" key="8">
    <source>
        <dbReference type="SAM" id="MobiDB-lite"/>
    </source>
</evidence>
<comment type="similarity">
    <text evidence="1">In the C-terminal section; belongs to the transposase 35 family.</text>
</comment>
<keyword evidence="6" id="KW-0238">DNA-binding</keyword>
<dbReference type="STRING" id="106370.Francci3_3430"/>
<feature type="compositionally biased region" description="Basic and acidic residues" evidence="8">
    <location>
        <begin position="403"/>
        <end position="412"/>
    </location>
</feature>
<keyword evidence="13" id="KW-1185">Reference proteome</keyword>
<evidence type="ECO:0000313" key="12">
    <source>
        <dbReference type="EMBL" id="ABD12784.1"/>
    </source>
</evidence>
<feature type="region of interest" description="Disordered" evidence="8">
    <location>
        <begin position="231"/>
        <end position="265"/>
    </location>
</feature>
<dbReference type="InterPro" id="IPR021027">
    <property type="entry name" value="Transposase_put_HTH"/>
</dbReference>
<name>Q2J7F8_FRACC</name>
<dbReference type="KEGG" id="fra:Francci3_3430"/>
<feature type="domain" description="Cas12f1-like TNB" evidence="10">
    <location>
        <begin position="326"/>
        <end position="391"/>
    </location>
</feature>
<evidence type="ECO:0000256" key="1">
    <source>
        <dbReference type="ARBA" id="ARBA00008761"/>
    </source>
</evidence>
<sequence length="442" mass="48894">MTTLQAYRFALDPNQAQLAGIRRHAGASRFAYNWGLARVKAAHAQRDAEQSYGLTGDLLTPVPWTLPALRLAWNAVKRDIAPWWDECSKEAFRAGLDQLARGLKNFTDSRQGKRKGRRVGFPRFKKRGKARDSFRYTTGAYGPADETYVKLPRIGRVKVHEPMGALTGRLADGRARLFGVTVSRTADRWFVSFTVEVDRDVPERPSRRQRAGGPVGVDLGVKHLAVLSTGQTVPNPKHYQRAERRLRRASRAHARSKPGSAGRRQRAAQLATIHVRVANQRHNGLHKLTTRLARSHDTVVVEDLHVAGMVRNRRLARAVADAGMAEVRRQLAYKTRWYGSTLVVADRWYPSSKTCSGCGWRNPSLTLSERTFTCQSCGLVLDRDHNAAINLHHLVAASTPETENARGADRKTRASGRVAGKREPGTATAGQTGGASPRGEAA</sequence>
<dbReference type="Pfam" id="PF07282">
    <property type="entry name" value="Cas12f1-like_TNB"/>
    <property type="match status" value="1"/>
</dbReference>
<feature type="compositionally biased region" description="Basic residues" evidence="8">
    <location>
        <begin position="244"/>
        <end position="256"/>
    </location>
</feature>
<dbReference type="NCBIfam" id="TIGR01766">
    <property type="entry name" value="IS200/IS605 family accessory protein TnpB-like domain"/>
    <property type="match status" value="1"/>
</dbReference>
<feature type="region of interest" description="Disordered" evidence="8">
    <location>
        <begin position="400"/>
        <end position="442"/>
    </location>
</feature>
<evidence type="ECO:0000256" key="7">
    <source>
        <dbReference type="ARBA" id="ARBA00023172"/>
    </source>
</evidence>
<comment type="similarity">
    <text evidence="2">In the N-terminal section; belongs to the transposase 2 family.</text>
</comment>
<dbReference type="AlphaFoldDB" id="Q2J7F8"/>
<dbReference type="InterPro" id="IPR051399">
    <property type="entry name" value="RNA-guided_DNA_endo/Transpos"/>
</dbReference>
<evidence type="ECO:0000256" key="5">
    <source>
        <dbReference type="ARBA" id="ARBA00022833"/>
    </source>
</evidence>
<evidence type="ECO:0000256" key="4">
    <source>
        <dbReference type="ARBA" id="ARBA00022723"/>
    </source>
</evidence>
<proteinExistence type="inferred from homology"/>
<keyword evidence="3" id="KW-0815">Transposition</keyword>